<feature type="region of interest" description="Disordered" evidence="1">
    <location>
        <begin position="23"/>
        <end position="106"/>
    </location>
</feature>
<feature type="region of interest" description="Disordered" evidence="1">
    <location>
        <begin position="228"/>
        <end position="252"/>
    </location>
</feature>
<reference evidence="4" key="1">
    <citation type="submission" date="2022-12" db="EMBL/GenBank/DDBJ databases">
        <authorList>
            <person name="Petersen C."/>
        </authorList>
    </citation>
    <scope>NUCLEOTIDE SEQUENCE</scope>
    <source>
        <strain evidence="4">IBT 21472</strain>
    </source>
</reference>
<feature type="domain" description="DUF7102" evidence="2">
    <location>
        <begin position="268"/>
        <end position="413"/>
    </location>
</feature>
<sequence length="493" mass="54615">MASNSPYTDPTLNEDAFDALHVPHFRTIDNPPAAPTGSRSNKDLPGRPSRLLPPPDSTTMGDESGDPVEESTMDDSKVTVAAEQAHLLSTPLKKKPVKPRRDGPLLPQVSQLTGIEEYLGLARPLPDQEKVNIYKSLLAHYIEMPAHHSSRETKANKDTNIGKYKAISHVMEVKLQKSISREEPKSSPPEQLVPSSGLGNLSSFLSTRGIVDSSVPVSNSAYFAQAEIKKPEGKEPPQSASTSTSPETILNIIPPPVPSSQPLPEKPTCFLSTNLLKTRLSHVRQLDSSSSFRLVYRDYDPKSPEADIIISPRTGIILTSAHTLTQKYLPGDKGSRADIKSPVMERIYQTTPHYETMYIFICVLSNKADEQMQDAVTNLSSFCTSLDEETTIIPMIVSETDGAVAGWIEYLAYTELPSMMPAIRPVRSQETRWEVTLRGYGLNPFAARLVLDMGMTLDSFIEMSNEKRLLQYKDLLGQRVLRRVETAIQRDKS</sequence>
<evidence type="ECO:0000259" key="2">
    <source>
        <dbReference type="Pfam" id="PF23394"/>
    </source>
</evidence>
<evidence type="ECO:0000256" key="1">
    <source>
        <dbReference type="SAM" id="MobiDB-lite"/>
    </source>
</evidence>
<feature type="region of interest" description="Disordered" evidence="1">
    <location>
        <begin position="177"/>
        <end position="197"/>
    </location>
</feature>
<feature type="domain" description="SAM-like" evidence="3">
    <location>
        <begin position="429"/>
        <end position="488"/>
    </location>
</feature>
<dbReference type="AlphaFoldDB" id="A0A9W9QCG7"/>
<evidence type="ECO:0000313" key="5">
    <source>
        <dbReference type="Proteomes" id="UP001147746"/>
    </source>
</evidence>
<feature type="compositionally biased region" description="Polar residues" evidence="1">
    <location>
        <begin position="238"/>
        <end position="248"/>
    </location>
</feature>
<evidence type="ECO:0000259" key="3">
    <source>
        <dbReference type="Pfam" id="PF23395"/>
    </source>
</evidence>
<evidence type="ECO:0000313" key="4">
    <source>
        <dbReference type="EMBL" id="KAJ5330429.1"/>
    </source>
</evidence>
<keyword evidence="5" id="KW-1185">Reference proteome</keyword>
<organism evidence="4 5">
    <name type="scientific">Penicillium atrosanguineum</name>
    <dbReference type="NCBI Taxonomy" id="1132637"/>
    <lineage>
        <taxon>Eukaryota</taxon>
        <taxon>Fungi</taxon>
        <taxon>Dikarya</taxon>
        <taxon>Ascomycota</taxon>
        <taxon>Pezizomycotina</taxon>
        <taxon>Eurotiomycetes</taxon>
        <taxon>Eurotiomycetidae</taxon>
        <taxon>Eurotiales</taxon>
        <taxon>Aspergillaceae</taxon>
        <taxon>Penicillium</taxon>
    </lineage>
</organism>
<proteinExistence type="predicted"/>
<dbReference type="Pfam" id="PF23395">
    <property type="entry name" value="SAM_6"/>
    <property type="match status" value="1"/>
</dbReference>
<dbReference type="Pfam" id="PF23394">
    <property type="entry name" value="DUF7102"/>
    <property type="match status" value="1"/>
</dbReference>
<dbReference type="InterPro" id="IPR057559">
    <property type="entry name" value="SAM_6"/>
</dbReference>
<reference evidence="4" key="2">
    <citation type="journal article" date="2023" name="IMA Fungus">
        <title>Comparative genomic study of the Penicillium genus elucidates a diverse pangenome and 15 lateral gene transfer events.</title>
        <authorList>
            <person name="Petersen C."/>
            <person name="Sorensen T."/>
            <person name="Nielsen M.R."/>
            <person name="Sondergaard T.E."/>
            <person name="Sorensen J.L."/>
            <person name="Fitzpatrick D.A."/>
            <person name="Frisvad J.C."/>
            <person name="Nielsen K.L."/>
        </authorList>
    </citation>
    <scope>NUCLEOTIDE SEQUENCE</scope>
    <source>
        <strain evidence="4">IBT 21472</strain>
    </source>
</reference>
<feature type="compositionally biased region" description="Acidic residues" evidence="1">
    <location>
        <begin position="63"/>
        <end position="73"/>
    </location>
</feature>
<dbReference type="InterPro" id="IPR055528">
    <property type="entry name" value="DUF7102"/>
</dbReference>
<name>A0A9W9QCG7_9EURO</name>
<protein>
    <submittedName>
        <fullName evidence="4">Uncharacterized protein</fullName>
    </submittedName>
</protein>
<gene>
    <name evidence="4" type="ORF">N7476_000212</name>
</gene>
<comment type="caution">
    <text evidence="4">The sequence shown here is derived from an EMBL/GenBank/DDBJ whole genome shotgun (WGS) entry which is preliminary data.</text>
</comment>
<accession>A0A9W9QCG7</accession>
<dbReference type="EMBL" id="JAPZBO010000001">
    <property type="protein sequence ID" value="KAJ5330429.1"/>
    <property type="molecule type" value="Genomic_DNA"/>
</dbReference>
<dbReference type="Proteomes" id="UP001147746">
    <property type="component" value="Unassembled WGS sequence"/>
</dbReference>